<feature type="non-terminal residue" evidence="3">
    <location>
        <position position="230"/>
    </location>
</feature>
<protein>
    <submittedName>
        <fullName evidence="3">Polysaccharide deacetylase family protein</fullName>
    </submittedName>
</protein>
<gene>
    <name evidence="3" type="ORF">IAB04_07900</name>
</gene>
<evidence type="ECO:0000259" key="2">
    <source>
        <dbReference type="PROSITE" id="PS51677"/>
    </source>
</evidence>
<dbReference type="GO" id="GO:0016810">
    <property type="term" value="F:hydrolase activity, acting on carbon-nitrogen (but not peptide) bonds"/>
    <property type="evidence" value="ECO:0007669"/>
    <property type="project" value="InterPro"/>
</dbReference>
<reference evidence="3" key="2">
    <citation type="journal article" date="2021" name="PeerJ">
        <title>Extensive microbial diversity within the chicken gut microbiome revealed by metagenomics and culture.</title>
        <authorList>
            <person name="Gilroy R."/>
            <person name="Ravi A."/>
            <person name="Getino M."/>
            <person name="Pursley I."/>
            <person name="Horton D.L."/>
            <person name="Alikhan N.F."/>
            <person name="Baker D."/>
            <person name="Gharbi K."/>
            <person name="Hall N."/>
            <person name="Watson M."/>
            <person name="Adriaenssens E.M."/>
            <person name="Foster-Nyarko E."/>
            <person name="Jarju S."/>
            <person name="Secka A."/>
            <person name="Antonio M."/>
            <person name="Oren A."/>
            <person name="Chaudhuri R.R."/>
            <person name="La Ragione R."/>
            <person name="Hildebrand F."/>
            <person name="Pallen M.J."/>
        </authorList>
    </citation>
    <scope>NUCLEOTIDE SEQUENCE</scope>
    <source>
        <strain evidence="3">ChiSjej4B22-9803</strain>
    </source>
</reference>
<accession>A0A9D1LWG6</accession>
<dbReference type="AlphaFoldDB" id="A0A9D1LWG6"/>
<dbReference type="InterPro" id="IPR011330">
    <property type="entry name" value="Glyco_hydro/deAcase_b/a-brl"/>
</dbReference>
<keyword evidence="1" id="KW-0732">Signal</keyword>
<dbReference type="Pfam" id="PF01522">
    <property type="entry name" value="Polysacc_deac_1"/>
    <property type="match status" value="1"/>
</dbReference>
<dbReference type="Gene3D" id="3.20.20.370">
    <property type="entry name" value="Glycoside hydrolase/deacetylase"/>
    <property type="match status" value="1"/>
</dbReference>
<name>A0A9D1LWG6_9FIRM</name>
<dbReference type="InterPro" id="IPR002509">
    <property type="entry name" value="NODB_dom"/>
</dbReference>
<dbReference type="PANTHER" id="PTHR34216">
    <property type="match status" value="1"/>
</dbReference>
<dbReference type="CDD" id="cd10967">
    <property type="entry name" value="CE4_GLA_like_6s"/>
    <property type="match status" value="1"/>
</dbReference>
<feature type="domain" description="NodB homology" evidence="2">
    <location>
        <begin position="7"/>
        <end position="230"/>
    </location>
</feature>
<reference evidence="3" key="1">
    <citation type="submission" date="2020-10" db="EMBL/GenBank/DDBJ databases">
        <authorList>
            <person name="Gilroy R."/>
        </authorList>
    </citation>
    <scope>NUCLEOTIDE SEQUENCE</scope>
    <source>
        <strain evidence="3">ChiSjej4B22-9803</strain>
    </source>
</reference>
<dbReference type="PANTHER" id="PTHR34216:SF11">
    <property type="entry name" value="CHITOOLIGOSACCHARIDE DEACETYLASE"/>
    <property type="match status" value="1"/>
</dbReference>
<evidence type="ECO:0000313" key="3">
    <source>
        <dbReference type="EMBL" id="HIU49276.1"/>
    </source>
</evidence>
<dbReference type="InterPro" id="IPR051398">
    <property type="entry name" value="Polysacch_Deacetylase"/>
</dbReference>
<evidence type="ECO:0000256" key="1">
    <source>
        <dbReference type="ARBA" id="ARBA00022729"/>
    </source>
</evidence>
<dbReference type="SUPFAM" id="SSF88713">
    <property type="entry name" value="Glycoside hydrolase/deacetylase"/>
    <property type="match status" value="1"/>
</dbReference>
<dbReference type="EMBL" id="DVND01000197">
    <property type="protein sequence ID" value="HIU49276.1"/>
    <property type="molecule type" value="Genomic_DNA"/>
</dbReference>
<dbReference type="PROSITE" id="PS51677">
    <property type="entry name" value="NODB"/>
    <property type="match status" value="1"/>
</dbReference>
<organism evidence="3 4">
    <name type="scientific">Candidatus Avimonoglobus intestinipullorum</name>
    <dbReference type="NCBI Taxonomy" id="2840699"/>
    <lineage>
        <taxon>Bacteria</taxon>
        <taxon>Bacillati</taxon>
        <taxon>Bacillota</taxon>
        <taxon>Clostridia</taxon>
        <taxon>Eubacteriales</taxon>
        <taxon>Candidatus Avimonoglobus</taxon>
    </lineage>
</organism>
<evidence type="ECO:0000313" key="4">
    <source>
        <dbReference type="Proteomes" id="UP000824111"/>
    </source>
</evidence>
<comment type="caution">
    <text evidence="3">The sequence shown here is derived from an EMBL/GenBank/DDBJ whole genome shotgun (WGS) entry which is preliminary data.</text>
</comment>
<dbReference type="GO" id="GO:0005975">
    <property type="term" value="P:carbohydrate metabolic process"/>
    <property type="evidence" value="ECO:0007669"/>
    <property type="project" value="InterPro"/>
</dbReference>
<proteinExistence type="predicted"/>
<dbReference type="Proteomes" id="UP000824111">
    <property type="component" value="Unassembled WGS sequence"/>
</dbReference>
<sequence length="230" mass="26846">MFQGKKKAVTFSYDDGVTQDKRLIELFNRFHLKATFNLNSECLGQKNELVREGKKVNHTKNPASEVADIYRGHEVAVHTLTHPNLTQLEEKEIIRQVEEDRKNLEALVGYPVIGMAYPCGGVNNDARVASIIKNHTRIQYARTITSSHSFDLQENLYQFKPTVYHHEKWDKMFALLDEFLALKPDRPQLFYIWGHSYEFDIADTWGRMEEFCRRISGKDDIFYGTNREVL</sequence>